<dbReference type="Gene3D" id="3.40.50.620">
    <property type="entry name" value="HUPs"/>
    <property type="match status" value="1"/>
</dbReference>
<dbReference type="CDD" id="cd06259">
    <property type="entry name" value="YdcF-like"/>
    <property type="match status" value="1"/>
</dbReference>
<dbReference type="InterPro" id="IPR014729">
    <property type="entry name" value="Rossmann-like_a/b/a_fold"/>
</dbReference>
<feature type="domain" description="DUF218" evidence="2">
    <location>
        <begin position="94"/>
        <end position="225"/>
    </location>
</feature>
<keyword evidence="4" id="KW-1185">Reference proteome</keyword>
<keyword evidence="1" id="KW-0472">Membrane</keyword>
<evidence type="ECO:0000256" key="1">
    <source>
        <dbReference type="SAM" id="Phobius"/>
    </source>
</evidence>
<dbReference type="Proteomes" id="UP000092714">
    <property type="component" value="Unassembled WGS sequence"/>
</dbReference>
<dbReference type="EMBL" id="MAPZ01000028">
    <property type="protein sequence ID" value="OBY09648.1"/>
    <property type="molecule type" value="Genomic_DNA"/>
</dbReference>
<feature type="transmembrane region" description="Helical" evidence="1">
    <location>
        <begin position="29"/>
        <end position="47"/>
    </location>
</feature>
<sequence>MKKNLDIVIGGILTVYSILVNVLSFRKIAFSEVFLIAGIVFILYHFIKKKIYNNEKLKLIDKVIKIFVCIGLVVFFIIEGIIICYPKNSTETTDYIIVLGAGLNNRNELSQTLRDRLNTALDCLNKYNKESYIVVSGGQGEDEDMSEAEAMEGYLLENGVSKDRIIKEDKSRNTSENFKFSKEKIQEHSNKDLKDVSVKIITTDFHAFRSSMLAKRNGYENIEVYSSNTVNYLVPVFYTREAVALVKSYFFDR</sequence>
<gene>
    <name evidence="3" type="ORF">CP373A1_15030</name>
</gene>
<comment type="caution">
    <text evidence="3">The sequence shown here is derived from an EMBL/GenBank/DDBJ whole genome shotgun (WGS) entry which is preliminary data.</text>
</comment>
<feature type="transmembrane region" description="Helical" evidence="1">
    <location>
        <begin position="59"/>
        <end position="83"/>
    </location>
</feature>
<evidence type="ECO:0000259" key="2">
    <source>
        <dbReference type="Pfam" id="PF02698"/>
    </source>
</evidence>
<organism evidence="3 4">
    <name type="scientific">Clostridium paraputrificum</name>
    <dbReference type="NCBI Taxonomy" id="29363"/>
    <lineage>
        <taxon>Bacteria</taxon>
        <taxon>Bacillati</taxon>
        <taxon>Bacillota</taxon>
        <taxon>Clostridia</taxon>
        <taxon>Eubacteriales</taxon>
        <taxon>Clostridiaceae</taxon>
        <taxon>Clostridium</taxon>
    </lineage>
</organism>
<evidence type="ECO:0000313" key="3">
    <source>
        <dbReference type="EMBL" id="OBY09648.1"/>
    </source>
</evidence>
<proteinExistence type="predicted"/>
<protein>
    <submittedName>
        <fullName evidence="3">GdmH</fullName>
    </submittedName>
</protein>
<dbReference type="AlphaFoldDB" id="A0A1B8RLH3"/>
<dbReference type="InterPro" id="IPR003848">
    <property type="entry name" value="DUF218"/>
</dbReference>
<evidence type="ECO:0000313" key="4">
    <source>
        <dbReference type="Proteomes" id="UP000092714"/>
    </source>
</evidence>
<reference evidence="3 4" key="1">
    <citation type="submission" date="2016-06" db="EMBL/GenBank/DDBJ databases">
        <authorList>
            <person name="Kjaerup R.B."/>
            <person name="Dalgaard T.S."/>
            <person name="Juul-Madsen H.R."/>
        </authorList>
    </citation>
    <scope>NUCLEOTIDE SEQUENCE [LARGE SCALE GENOMIC DNA]</scope>
    <source>
        <strain evidence="3 4">373-A1</strain>
    </source>
</reference>
<keyword evidence="1" id="KW-1133">Transmembrane helix</keyword>
<feature type="transmembrane region" description="Helical" evidence="1">
    <location>
        <begin position="7"/>
        <end position="23"/>
    </location>
</feature>
<dbReference type="eggNOG" id="COG1434">
    <property type="taxonomic scope" value="Bacteria"/>
</dbReference>
<dbReference type="PANTHER" id="PTHR30336:SF4">
    <property type="entry name" value="ENVELOPE BIOGENESIS FACTOR ELYC"/>
    <property type="match status" value="1"/>
</dbReference>
<dbReference type="OrthoDB" id="9782395at2"/>
<dbReference type="GO" id="GO:0005886">
    <property type="term" value="C:plasma membrane"/>
    <property type="evidence" value="ECO:0007669"/>
    <property type="project" value="TreeGrafter"/>
</dbReference>
<name>A0A1B8RLH3_9CLOT</name>
<dbReference type="RefSeq" id="WP_065254786.1">
    <property type="nucleotide sequence ID" value="NZ_CABJAZ010000011.1"/>
</dbReference>
<dbReference type="InterPro" id="IPR051599">
    <property type="entry name" value="Cell_Envelope_Assoc"/>
</dbReference>
<dbReference type="GO" id="GO:0043164">
    <property type="term" value="P:Gram-negative-bacterium-type cell wall biogenesis"/>
    <property type="evidence" value="ECO:0007669"/>
    <property type="project" value="TreeGrafter"/>
</dbReference>
<dbReference type="GO" id="GO:0000270">
    <property type="term" value="P:peptidoglycan metabolic process"/>
    <property type="evidence" value="ECO:0007669"/>
    <property type="project" value="TreeGrafter"/>
</dbReference>
<accession>A0A1B8RLH3</accession>
<dbReference type="PANTHER" id="PTHR30336">
    <property type="entry name" value="INNER MEMBRANE PROTEIN, PROBABLE PERMEASE"/>
    <property type="match status" value="1"/>
</dbReference>
<dbReference type="Pfam" id="PF02698">
    <property type="entry name" value="DUF218"/>
    <property type="match status" value="1"/>
</dbReference>
<keyword evidence="1" id="KW-0812">Transmembrane</keyword>